<protein>
    <submittedName>
        <fullName evidence="1">ME-53</fullName>
    </submittedName>
</protein>
<sequence length="389" mass="46368">MSISSRMSISSSSVNTGHFNYVQKYTPSSQRVKNVSSLQSYDAKQKTDFRKYFLSQETSQLMQHVMNYAKNYVRGVYRANNLQLMNCDDLKSAKEAYVMTNCDKCKGKFNTNQGLFVLVNHKIQEENASNCHNKYKMVCQKCYTILKDKHLQQIEFFQIYPQLSLSTVEALCKNQFVSKYLFGIDRQHTDTKHVFKDTILNMYTSIRQIIETKAPHEHITKIVLRTYEKPLYEETFEECFINHLNEITFKPKETQFHKFAQTHKFINYTYFYEVYKREYHNTMNFNYVVYFAKPFIKHNDRVSCVKCKNKFYKKQHLVLYCSTCGFMNRLHFTINEDKIDLNSVKFFEPCVMAVKTKTHCLLYYDNNMYKRRLLQHQSSLTHNLNAITK</sequence>
<dbReference type="GO" id="GO:0003677">
    <property type="term" value="F:DNA binding"/>
    <property type="evidence" value="ECO:0007669"/>
    <property type="project" value="InterPro"/>
</dbReference>
<organism evidence="1 2">
    <name type="scientific">Clanis bilineata nucleopolyhedrovirus</name>
    <dbReference type="NCBI Taxonomy" id="1307957"/>
    <lineage>
        <taxon>Viruses</taxon>
        <taxon>Viruses incertae sedis</taxon>
        <taxon>Naldaviricetes</taxon>
        <taxon>Lefavirales</taxon>
        <taxon>Baculoviridae</taxon>
        <taxon>Alphabaculovirus</taxon>
        <taxon>Alphabaculovirus clabilineatae</taxon>
    </lineage>
</organism>
<dbReference type="EMBL" id="DQ504428">
    <property type="protein sequence ID" value="ABF47357.1"/>
    <property type="molecule type" value="Genomic_DNA"/>
</dbReference>
<dbReference type="Pfam" id="PF06061">
    <property type="entry name" value="Baculo_ME53"/>
    <property type="match status" value="1"/>
</dbReference>
<dbReference type="GeneID" id="5141846"/>
<keyword evidence="2" id="KW-1185">Reference proteome</keyword>
<dbReference type="KEGG" id="vg:5141846"/>
<reference evidence="1 2" key="1">
    <citation type="journal article" date="2009" name="BMC Genomics">
        <title>Genomic sequence, organization and characteristics of a new nucleopolyhedrovirus isolated from Clanis bilineata larva.</title>
        <authorList>
            <person name="Zhu S.Y."/>
            <person name="Yi J.P."/>
            <person name="Shen W.D."/>
            <person name="Wang L.Q."/>
            <person name="He H.G."/>
            <person name="Wang Y."/>
            <person name="Li B."/>
            <person name="Wang W.B."/>
        </authorList>
    </citation>
    <scope>NUCLEOTIDE SEQUENCE [LARGE SCALE GENOMIC DNA]</scope>
    <source>
        <strain evidence="1">DZ1</strain>
    </source>
</reference>
<dbReference type="GO" id="GO:0008270">
    <property type="term" value="F:zinc ion binding"/>
    <property type="evidence" value="ECO:0007669"/>
    <property type="project" value="InterPro"/>
</dbReference>
<evidence type="ECO:0000313" key="1">
    <source>
        <dbReference type="EMBL" id="ABF47357.1"/>
    </source>
</evidence>
<dbReference type="Proteomes" id="UP000214353">
    <property type="component" value="Segment"/>
</dbReference>
<dbReference type="OrthoDB" id="2566at10239"/>
<proteinExistence type="predicted"/>
<dbReference type="InterPro" id="IPR010336">
    <property type="entry name" value="Baculo_ME53"/>
</dbReference>
<dbReference type="RefSeq" id="YP_717550.1">
    <property type="nucleotide sequence ID" value="NC_008293.1"/>
</dbReference>
<evidence type="ECO:0000313" key="2">
    <source>
        <dbReference type="Proteomes" id="UP000214353"/>
    </source>
</evidence>
<name>Q0N486_9ABAC</name>
<accession>Q0N486</accession>